<dbReference type="GO" id="GO:0005506">
    <property type="term" value="F:iron ion binding"/>
    <property type="evidence" value="ECO:0007669"/>
    <property type="project" value="InterPro"/>
</dbReference>
<evidence type="ECO:0000313" key="13">
    <source>
        <dbReference type="Proteomes" id="UP001217918"/>
    </source>
</evidence>
<dbReference type="InterPro" id="IPR035979">
    <property type="entry name" value="RBD_domain_sf"/>
</dbReference>
<feature type="domain" description="Cytochrome b5 heme-binding" evidence="11">
    <location>
        <begin position="15"/>
        <end position="86"/>
    </location>
</feature>
<reference evidence="12" key="1">
    <citation type="journal article" date="2023" name="Mol. Plant Microbe Interact.">
        <title>Elucidating the Obligate Nature and Biological Capacity of an Invasive Fungal Corn Pathogen.</title>
        <authorList>
            <person name="MacCready J.S."/>
            <person name="Roggenkamp E.M."/>
            <person name="Gdanetz K."/>
            <person name="Chilvers M.I."/>
        </authorList>
    </citation>
    <scope>NUCLEOTIDE SEQUENCE</scope>
    <source>
        <strain evidence="12">PM02</strain>
    </source>
</reference>
<dbReference type="FunFam" id="3.30.70.330:FF:000172">
    <property type="entry name" value="RNA splicing factor Pad-1"/>
    <property type="match status" value="1"/>
</dbReference>
<dbReference type="SUPFAM" id="SSF54928">
    <property type="entry name" value="RNA-binding domain, RBD"/>
    <property type="match status" value="3"/>
</dbReference>
<dbReference type="InterPro" id="IPR036400">
    <property type="entry name" value="Cyt_B5-like_heme/steroid_sf"/>
</dbReference>
<dbReference type="InterPro" id="IPR006509">
    <property type="entry name" value="RBM39_SF"/>
</dbReference>
<dbReference type="GO" id="GO:0016491">
    <property type="term" value="F:oxidoreductase activity"/>
    <property type="evidence" value="ECO:0007669"/>
    <property type="project" value="InterPro"/>
</dbReference>
<dbReference type="InterPro" id="IPR000504">
    <property type="entry name" value="RRM_dom"/>
</dbReference>
<dbReference type="CDD" id="cd12283">
    <property type="entry name" value="RRM1_RBM39_like"/>
    <property type="match status" value="1"/>
</dbReference>
<dbReference type="PROSITE" id="PS50102">
    <property type="entry name" value="RRM"/>
    <property type="match status" value="3"/>
</dbReference>
<feature type="transmembrane region" description="Helical" evidence="9">
    <location>
        <begin position="290"/>
        <end position="309"/>
    </location>
</feature>
<dbReference type="InterPro" id="IPR018506">
    <property type="entry name" value="Cyt_B5_heme-BS"/>
</dbReference>
<evidence type="ECO:0000256" key="5">
    <source>
        <dbReference type="ARBA" id="ARBA00022884"/>
    </source>
</evidence>
<comment type="caution">
    <text evidence="12">The sequence shown here is derived from an EMBL/GenBank/DDBJ whole genome shotgun (WGS) entry which is preliminary data.</text>
</comment>
<dbReference type="GO" id="GO:0008610">
    <property type="term" value="P:lipid biosynthetic process"/>
    <property type="evidence" value="ECO:0007669"/>
    <property type="project" value="InterPro"/>
</dbReference>
<dbReference type="Pfam" id="PF00173">
    <property type="entry name" value="Cyt-b5"/>
    <property type="match status" value="1"/>
</dbReference>
<evidence type="ECO:0000256" key="7">
    <source>
        <dbReference type="PROSITE-ProRule" id="PRU00176"/>
    </source>
</evidence>
<sequence length="881" mass="99695">MPGKNLPLLTLAEVVASHSSTKSCYVTLGNHVYDLTDFLDAHPGGADLVLQYAGKDVADVLRDADSHVHSEAAYQVLDDSLVAYLALPSGANAHHKPDEKANEKASGYRASDAVLNEKGESVHPRTGMSKAEDLSTETDFDTDYKTHRFLDLNKPLLMQIWRGGFSKDFYLEQVHRPRHYKGGRSAPLFGNFLEPLSLTPWWVIPVVWLPCVAYGIYLARPGFQTPSEEVAYWLLGLFLWTLAEYSLHRFLFHIDSYLPDNRVGTTLHFLLHGIHHYLPMDKYRLVMPPTLFLVLATPLWKLAHVLFWWDWHIGTAVFCGGMFGYICYDLTHYFLHHQNLPLWYKQLKKYHLQHHFLDYQNGFGVTSKFWDVIFGTELVEPSKSSTFSTYLLLEQWREHVSPMEQHLVVGPQEGDGDFYRAGRGGRSRSRSPNRYYRPRGDGDDRRDDRSYRRRDEDRNSRGGRQSSPRDATPPALTEDERDRRTVFVQQLAARLRTRELKEFFEKVGEVAEAQIVKDRVSNRSKGVGYVEFRSEDSVAAALQLTGQKLLGIPVIVQLTEAEKNRQVRTTQGSGNHPNSIPFHRLYVGNIHFSITEQDLQNVFEPFGELEFVQLQKDDNGRSRGYGFVQFRDATQAREALEKMNGFDLAGRPIRVGLGNDKFTPESTAKLLQGFQGQNQQYQGSAFSGAGGRGPPTSNFDRAGGRDNDKGTGASALDDTDVAGVNFNNYSRDALMRKLARTDEPSSAGTQERQILKPKTETKPLPVNVNMASRCVVLHNMFDPAEEEGEEWVKELEDDVRQEAEDKYGHVVHIALDSNSQGDIYLKFDKVQGGENAIKGLNGRYFGGRMITAAPVVDAVYSTSYPSEDCVEMFWFGLRGLL</sequence>
<feature type="compositionally biased region" description="Basic and acidic residues" evidence="8">
    <location>
        <begin position="438"/>
        <end position="460"/>
    </location>
</feature>
<dbReference type="FunFam" id="3.30.70.330:FF:000354">
    <property type="entry name" value="RNA splicing factor Pad-1"/>
    <property type="match status" value="1"/>
</dbReference>
<evidence type="ECO:0000256" key="3">
    <source>
        <dbReference type="ARBA" id="ARBA00022723"/>
    </source>
</evidence>
<keyword evidence="3" id="KW-0479">Metal-binding</keyword>
<evidence type="ECO:0000256" key="8">
    <source>
        <dbReference type="SAM" id="MobiDB-lite"/>
    </source>
</evidence>
<dbReference type="PROSITE" id="PS50255">
    <property type="entry name" value="CYTOCHROME_B5_2"/>
    <property type="match status" value="1"/>
</dbReference>
<dbReference type="Gene3D" id="3.10.120.10">
    <property type="entry name" value="Cytochrome b5-like heme/steroid binding domain"/>
    <property type="match status" value="1"/>
</dbReference>
<keyword evidence="6" id="KW-0408">Iron</keyword>
<feature type="domain" description="RRM" evidence="10">
    <location>
        <begin position="583"/>
        <end position="660"/>
    </location>
</feature>
<dbReference type="InterPro" id="IPR029123">
    <property type="entry name" value="RBM39_linker"/>
</dbReference>
<keyword evidence="13" id="KW-1185">Reference proteome</keyword>
<dbReference type="Gene3D" id="3.30.70.330">
    <property type="match status" value="3"/>
</dbReference>
<gene>
    <name evidence="12" type="ORF">P8C59_005435</name>
</gene>
<dbReference type="GO" id="GO:0005634">
    <property type="term" value="C:nucleus"/>
    <property type="evidence" value="ECO:0007669"/>
    <property type="project" value="InterPro"/>
</dbReference>
<feature type="region of interest" description="Disordered" evidence="8">
    <location>
        <begin position="681"/>
        <end position="719"/>
    </location>
</feature>
<evidence type="ECO:0000256" key="2">
    <source>
        <dbReference type="ARBA" id="ARBA00022617"/>
    </source>
</evidence>
<feature type="transmembrane region" description="Helical" evidence="9">
    <location>
        <begin position="201"/>
        <end position="219"/>
    </location>
</feature>
<proteinExistence type="predicted"/>
<organism evidence="12 13">
    <name type="scientific">Phyllachora maydis</name>
    <dbReference type="NCBI Taxonomy" id="1825666"/>
    <lineage>
        <taxon>Eukaryota</taxon>
        <taxon>Fungi</taxon>
        <taxon>Dikarya</taxon>
        <taxon>Ascomycota</taxon>
        <taxon>Pezizomycotina</taxon>
        <taxon>Sordariomycetes</taxon>
        <taxon>Sordariomycetidae</taxon>
        <taxon>Phyllachorales</taxon>
        <taxon>Phyllachoraceae</taxon>
        <taxon>Phyllachora</taxon>
    </lineage>
</organism>
<evidence type="ECO:0000256" key="1">
    <source>
        <dbReference type="ARBA" id="ARBA00022553"/>
    </source>
</evidence>
<dbReference type="AlphaFoldDB" id="A0AAD9I4V0"/>
<dbReference type="PANTHER" id="PTHR48036">
    <property type="entry name" value="SPLICING FACTOR (PAD-1), PUTATIVE (AFU_ORTHOLOGUE AFUA_1G15810)-RELATED"/>
    <property type="match status" value="1"/>
</dbReference>
<keyword evidence="1" id="KW-0597">Phosphoprotein</keyword>
<accession>A0AAD9I4V0</accession>
<keyword evidence="9" id="KW-0472">Membrane</keyword>
<evidence type="ECO:0000256" key="9">
    <source>
        <dbReference type="SAM" id="Phobius"/>
    </source>
</evidence>
<evidence type="ECO:0000313" key="12">
    <source>
        <dbReference type="EMBL" id="KAK2070978.1"/>
    </source>
</evidence>
<feature type="domain" description="RRM" evidence="10">
    <location>
        <begin position="773"/>
        <end position="857"/>
    </location>
</feature>
<feature type="transmembrane region" description="Helical" evidence="9">
    <location>
        <begin position="231"/>
        <end position="252"/>
    </location>
</feature>
<dbReference type="Pfam" id="PF15519">
    <property type="entry name" value="RBM39linker"/>
    <property type="match status" value="1"/>
</dbReference>
<dbReference type="GO" id="GO:0006397">
    <property type="term" value="P:mRNA processing"/>
    <property type="evidence" value="ECO:0007669"/>
    <property type="project" value="InterPro"/>
</dbReference>
<dbReference type="Pfam" id="PF04116">
    <property type="entry name" value="FA_hydroxylase"/>
    <property type="match status" value="1"/>
</dbReference>
<dbReference type="SUPFAM" id="SSF55856">
    <property type="entry name" value="Cytochrome b5-like heme/steroid binding domain"/>
    <property type="match status" value="1"/>
</dbReference>
<dbReference type="Pfam" id="PF00076">
    <property type="entry name" value="RRM_1"/>
    <property type="match status" value="2"/>
</dbReference>
<evidence type="ECO:0000259" key="11">
    <source>
        <dbReference type="PROSITE" id="PS50255"/>
    </source>
</evidence>
<name>A0AAD9I4V0_9PEZI</name>
<dbReference type="CDD" id="cd12285">
    <property type="entry name" value="RRM3_RBM39_like"/>
    <property type="match status" value="1"/>
</dbReference>
<keyword evidence="4" id="KW-0677">Repeat</keyword>
<feature type="domain" description="RRM" evidence="10">
    <location>
        <begin position="484"/>
        <end position="561"/>
    </location>
</feature>
<evidence type="ECO:0000259" key="10">
    <source>
        <dbReference type="PROSITE" id="PS50102"/>
    </source>
</evidence>
<evidence type="ECO:0000256" key="4">
    <source>
        <dbReference type="ARBA" id="ARBA00022737"/>
    </source>
</evidence>
<feature type="region of interest" description="Disordered" evidence="8">
    <location>
        <begin position="409"/>
        <end position="483"/>
    </location>
</feature>
<keyword evidence="2" id="KW-0349">Heme</keyword>
<dbReference type="NCBIfam" id="TIGR01622">
    <property type="entry name" value="SF-CC1"/>
    <property type="match status" value="1"/>
</dbReference>
<evidence type="ECO:0000256" key="6">
    <source>
        <dbReference type="ARBA" id="ARBA00023004"/>
    </source>
</evidence>
<dbReference type="FunFam" id="3.30.70.330:FF:000291">
    <property type="entry name" value="CC1-like family splicing factor"/>
    <property type="match status" value="1"/>
</dbReference>
<dbReference type="Proteomes" id="UP001217918">
    <property type="component" value="Unassembled WGS sequence"/>
</dbReference>
<dbReference type="InterPro" id="IPR006694">
    <property type="entry name" value="Fatty_acid_hydroxylase"/>
</dbReference>
<dbReference type="InterPro" id="IPR001199">
    <property type="entry name" value="Cyt_B5-like_heme/steroid-bd"/>
</dbReference>
<keyword evidence="9" id="KW-1133">Transmembrane helix</keyword>
<dbReference type="PROSITE" id="PS00191">
    <property type="entry name" value="CYTOCHROME_B5_1"/>
    <property type="match status" value="1"/>
</dbReference>
<dbReference type="InterPro" id="IPR012677">
    <property type="entry name" value="Nucleotide-bd_a/b_plait_sf"/>
</dbReference>
<dbReference type="SMART" id="SM00360">
    <property type="entry name" value="RRM"/>
    <property type="match status" value="3"/>
</dbReference>
<dbReference type="EMBL" id="JAQQPM010000004">
    <property type="protein sequence ID" value="KAK2070978.1"/>
    <property type="molecule type" value="Genomic_DNA"/>
</dbReference>
<dbReference type="CDD" id="cd12284">
    <property type="entry name" value="RRM2_RBM23_RBM39"/>
    <property type="match status" value="1"/>
</dbReference>
<keyword evidence="5 7" id="KW-0694">RNA-binding</keyword>
<feature type="transmembrane region" description="Helical" evidence="9">
    <location>
        <begin position="315"/>
        <end position="335"/>
    </location>
</feature>
<dbReference type="GO" id="GO:0003723">
    <property type="term" value="F:RNA binding"/>
    <property type="evidence" value="ECO:0007669"/>
    <property type="project" value="UniProtKB-UniRule"/>
</dbReference>
<dbReference type="GO" id="GO:0020037">
    <property type="term" value="F:heme binding"/>
    <property type="evidence" value="ECO:0007669"/>
    <property type="project" value="InterPro"/>
</dbReference>
<dbReference type="SMART" id="SM01117">
    <property type="entry name" value="Cyt-b5"/>
    <property type="match status" value="1"/>
</dbReference>
<protein>
    <submittedName>
        <fullName evidence="12">Uncharacterized protein</fullName>
    </submittedName>
</protein>
<keyword evidence="9" id="KW-0812">Transmembrane</keyword>